<sequence>MGTNKLYLFSKDTGATATEQGYHYQKLKTLKTWLENRIADKDDVIFCDYEDDIFQRNFKEGTVKFRQIKLYSSNFSFSTEEIAKSIFNFFMLFTKGEYLFDEATFVFETNSSIAREIRGNNANLLREWNAHQENMSAELLGRCVVQVKTIIDEFIKEGYARNIAGDATGDFQQAKKLYDNLPDAFWQKFVVSIRWRFEAIAQEKAIPGLLEEIESLIMHLPVSIKTKQATTYLAVLHYEIAKRTAEPDEKERMLTNDLLDVIALNEGSEKDKWYAAVFAKWSGVTAINTFTIGAFYELIDATRYCRWNIHGSAHAGVWLRLLRLYIVLPETIIVCKRKAIYEYLFLKVSICKSSSETTGPIVNEVDLINFYFNNFEERNTLADIEEDISLLQIIMSQSMLKQDFLNTAIIKGWREKISSYIDEKLASPRDIDEHCLLLELKGSTLLQLNRSLPKFEKVTAALEVYRQIIPLLEQANLYTITKLSDLLNQIIELYINFGVNDDAIDAIETFLSEIADQAAQTGRQHIEAHNFVERGVAYLNKGGSKNFLRALDCFHKSAKLWLLNDTKDGYILALINIAQLYAALGANFAGKYYGLCGIWSAFNFGDPKSLKRVSDSYAMVFHSDYKQGAWMSALNDFLNFLNARQHFDPQGLNGEKLLVKSFLDLALMVESAERLNPELVHFINFYKQNLGSYYSQDMQYVVAPLQNALQEMADLKEFISTRIEDQPFNDLGTERIIRFKMVGAEWRVKFENSMNLTGIAEEFCALLQVTLCEIGLSGTALNIQPEIITITIEESRGLNNIIEQIGHSLSAWKLKLPLLNVHDPSKVKVHYAYMAVNIKMLLTNLSSLNHTETESLFDTLYRKQRLGDKGLGPTSYQRAFFSSCSQEDFDASQRNNFQTPSGRFDIVLHDNFVGNTSR</sequence>
<reference evidence="2 3" key="1">
    <citation type="submission" date="2015-08" db="EMBL/GenBank/DDBJ databases">
        <title>Complete genome sequence of Rufibacter tibetensis strain 1351t, a radiation-resistant bacterium from tibet plateau.</title>
        <authorList>
            <person name="Dai J."/>
        </authorList>
    </citation>
    <scope>NUCLEOTIDE SEQUENCE [LARGE SCALE GENOMIC DNA]</scope>
    <source>
        <strain evidence="2 3">1351</strain>
    </source>
</reference>
<evidence type="ECO:0000259" key="1">
    <source>
        <dbReference type="Pfam" id="PF14130"/>
    </source>
</evidence>
<dbReference type="RefSeq" id="WP_062542964.1">
    <property type="nucleotide sequence ID" value="NZ_CP012643.1"/>
</dbReference>
<keyword evidence="3" id="KW-1185">Reference proteome</keyword>
<evidence type="ECO:0000313" key="2">
    <source>
        <dbReference type="EMBL" id="ALI98574.1"/>
    </source>
</evidence>
<dbReference type="AlphaFoldDB" id="A0A0P0CAL5"/>
<proteinExistence type="predicted"/>
<protein>
    <recommendedName>
        <fullName evidence="1">CD-NTase associated protein 4-like DNA endonuclease domain-containing protein</fullName>
    </recommendedName>
</protein>
<dbReference type="OrthoDB" id="2966407at2"/>
<evidence type="ECO:0000313" key="3">
    <source>
        <dbReference type="Proteomes" id="UP000061382"/>
    </source>
</evidence>
<dbReference type="SUPFAM" id="SSF48452">
    <property type="entry name" value="TPR-like"/>
    <property type="match status" value="1"/>
</dbReference>
<dbReference type="PATRIC" id="fig|512763.3.peg.1286"/>
<dbReference type="GO" id="GO:0004518">
    <property type="term" value="F:nuclease activity"/>
    <property type="evidence" value="ECO:0007669"/>
    <property type="project" value="InterPro"/>
</dbReference>
<organism evidence="2 3">
    <name type="scientific">Rufibacter tibetensis</name>
    <dbReference type="NCBI Taxonomy" id="512763"/>
    <lineage>
        <taxon>Bacteria</taxon>
        <taxon>Pseudomonadati</taxon>
        <taxon>Bacteroidota</taxon>
        <taxon>Cytophagia</taxon>
        <taxon>Cytophagales</taxon>
        <taxon>Hymenobacteraceae</taxon>
        <taxon>Rufibacter</taxon>
    </lineage>
</organism>
<dbReference type="EMBL" id="CP012643">
    <property type="protein sequence ID" value="ALI98574.1"/>
    <property type="molecule type" value="Genomic_DNA"/>
</dbReference>
<feature type="domain" description="CD-NTase associated protein 4-like DNA endonuclease" evidence="1">
    <location>
        <begin position="17"/>
        <end position="117"/>
    </location>
</feature>
<gene>
    <name evidence="2" type="ORF">DC20_05815</name>
</gene>
<dbReference type="Gene3D" id="1.25.40.10">
    <property type="entry name" value="Tetratricopeptide repeat domain"/>
    <property type="match status" value="1"/>
</dbReference>
<accession>A0A0P0CAL5</accession>
<dbReference type="Proteomes" id="UP000061382">
    <property type="component" value="Chromosome"/>
</dbReference>
<dbReference type="KEGG" id="rti:DC20_05815"/>
<dbReference type="InterPro" id="IPR011990">
    <property type="entry name" value="TPR-like_helical_dom_sf"/>
</dbReference>
<name>A0A0P0CAL5_9BACT</name>
<dbReference type="InterPro" id="IPR025382">
    <property type="entry name" value="Cap4-like_endonuclease_dom"/>
</dbReference>
<dbReference type="Pfam" id="PF14130">
    <property type="entry name" value="Cap4_nuclease"/>
    <property type="match status" value="1"/>
</dbReference>